<keyword evidence="9 12" id="KW-0460">Magnesium</keyword>
<feature type="domain" description="Pterin-binding" evidence="13">
    <location>
        <begin position="10"/>
        <end position="261"/>
    </location>
</feature>
<evidence type="ECO:0000256" key="1">
    <source>
        <dbReference type="ARBA" id="ARBA00000012"/>
    </source>
</evidence>
<dbReference type="GO" id="GO:0046872">
    <property type="term" value="F:metal ion binding"/>
    <property type="evidence" value="ECO:0007669"/>
    <property type="project" value="UniProtKB-KW"/>
</dbReference>
<dbReference type="PROSITE" id="PS00793">
    <property type="entry name" value="DHPS_2"/>
    <property type="match status" value="1"/>
</dbReference>
<comment type="cofactor">
    <cofactor evidence="2 12">
        <name>Mg(2+)</name>
        <dbReference type="ChEBI" id="CHEBI:18420"/>
    </cofactor>
</comment>
<dbReference type="InterPro" id="IPR045031">
    <property type="entry name" value="DHP_synth-like"/>
</dbReference>
<dbReference type="InterPro" id="IPR000489">
    <property type="entry name" value="Pterin-binding_dom"/>
</dbReference>
<comment type="pathway">
    <text evidence="3 12">Cofactor biosynthesis; tetrahydrofolate biosynthesis; 7,8-dihydrofolate from 2-amino-4-hydroxy-6-hydroxymethyl-7,8-dihydropteridine diphosphate and 4-aminobenzoate: step 1/2.</text>
</comment>
<name>A0A1G2R6K5_9BACT</name>
<dbReference type="EC" id="2.5.1.15" evidence="5 12"/>
<evidence type="ECO:0000256" key="9">
    <source>
        <dbReference type="ARBA" id="ARBA00022842"/>
    </source>
</evidence>
<dbReference type="NCBIfam" id="TIGR01496">
    <property type="entry name" value="DHPS"/>
    <property type="match status" value="1"/>
</dbReference>
<evidence type="ECO:0000256" key="10">
    <source>
        <dbReference type="ARBA" id="ARBA00022909"/>
    </source>
</evidence>
<keyword evidence="8 12" id="KW-0479">Metal-binding</keyword>
<comment type="similarity">
    <text evidence="4 12">Belongs to the DHPS family.</text>
</comment>
<evidence type="ECO:0000313" key="14">
    <source>
        <dbReference type="EMBL" id="OHA68474.1"/>
    </source>
</evidence>
<dbReference type="InterPro" id="IPR011005">
    <property type="entry name" value="Dihydropteroate_synth-like_sf"/>
</dbReference>
<dbReference type="InterPro" id="IPR006390">
    <property type="entry name" value="DHP_synth_dom"/>
</dbReference>
<dbReference type="UniPathway" id="UPA00077">
    <property type="reaction ID" value="UER00156"/>
</dbReference>
<organism evidence="14 15">
    <name type="scientific">Candidatus Wildermuthbacteria bacterium RIFCSPHIGHO2_02_FULL_48_16</name>
    <dbReference type="NCBI Taxonomy" id="1802453"/>
    <lineage>
        <taxon>Bacteria</taxon>
        <taxon>Candidatus Wildermuthiibacteriota</taxon>
    </lineage>
</organism>
<sequence>MNNLLQSKRTLIVGILNVTPDSFSDGGLFFDNEKAIAHAKEMIQEGADIVDIGGESTKPGSGPVSEEEELKRVKPIIERLRKETMVPISIDTYKPGVAEECLKLGAQIVNDVTGLRNEEMIRVVAQYKVPVVLMHMKGMPKSMQENPVYTDVVQEIKEFFKERIQAAREAGIQDIILDPGIGFGKALEHNIQILKRLGEFKELGYPILVGTSRKSFIGKLTGDSPVEDRLEGSIASMVIAIMNGAAMVRVHDVRPAKRAIQIADAIKYIG</sequence>
<dbReference type="Gene3D" id="3.20.20.20">
    <property type="entry name" value="Dihydropteroate synthase-like"/>
    <property type="match status" value="1"/>
</dbReference>
<dbReference type="PROSITE" id="PS50972">
    <property type="entry name" value="PTERIN_BINDING"/>
    <property type="match status" value="1"/>
</dbReference>
<evidence type="ECO:0000256" key="4">
    <source>
        <dbReference type="ARBA" id="ARBA00009503"/>
    </source>
</evidence>
<comment type="function">
    <text evidence="12">Catalyzes the condensation of para-aminobenzoate (pABA) with 6-hydroxymethyl-7,8-dihydropterin diphosphate (DHPt-PP) to form 7,8-dihydropteroate (H2Pte), the immediate precursor of folate derivatives.</text>
</comment>
<keyword evidence="10 12" id="KW-0289">Folate biosynthesis</keyword>
<evidence type="ECO:0000256" key="8">
    <source>
        <dbReference type="ARBA" id="ARBA00022723"/>
    </source>
</evidence>
<dbReference type="PANTHER" id="PTHR20941:SF1">
    <property type="entry name" value="FOLIC ACID SYNTHESIS PROTEIN FOL1"/>
    <property type="match status" value="1"/>
</dbReference>
<evidence type="ECO:0000256" key="3">
    <source>
        <dbReference type="ARBA" id="ARBA00004763"/>
    </source>
</evidence>
<comment type="catalytic activity">
    <reaction evidence="1">
        <text>(7,8-dihydropterin-6-yl)methyl diphosphate + 4-aminobenzoate = 7,8-dihydropteroate + diphosphate</text>
        <dbReference type="Rhea" id="RHEA:19949"/>
        <dbReference type="ChEBI" id="CHEBI:17836"/>
        <dbReference type="ChEBI" id="CHEBI:17839"/>
        <dbReference type="ChEBI" id="CHEBI:33019"/>
        <dbReference type="ChEBI" id="CHEBI:72950"/>
        <dbReference type="EC" id="2.5.1.15"/>
    </reaction>
</comment>
<dbReference type="PANTHER" id="PTHR20941">
    <property type="entry name" value="FOLATE SYNTHESIS PROTEINS"/>
    <property type="match status" value="1"/>
</dbReference>
<evidence type="ECO:0000256" key="12">
    <source>
        <dbReference type="RuleBase" id="RU361205"/>
    </source>
</evidence>
<accession>A0A1G2R6K5</accession>
<evidence type="ECO:0000256" key="5">
    <source>
        <dbReference type="ARBA" id="ARBA00012458"/>
    </source>
</evidence>
<dbReference type="PROSITE" id="PS00792">
    <property type="entry name" value="DHPS_1"/>
    <property type="match status" value="1"/>
</dbReference>
<protein>
    <recommendedName>
        <fullName evidence="6 12">Dihydropteroate synthase</fullName>
        <shortName evidence="12">DHPS</shortName>
        <ecNumber evidence="5 12">2.5.1.15</ecNumber>
    </recommendedName>
    <alternativeName>
        <fullName evidence="11 12">Dihydropteroate pyrophosphorylase</fullName>
    </alternativeName>
</protein>
<dbReference type="GO" id="GO:0004156">
    <property type="term" value="F:dihydropteroate synthase activity"/>
    <property type="evidence" value="ECO:0007669"/>
    <property type="project" value="UniProtKB-EC"/>
</dbReference>
<evidence type="ECO:0000259" key="13">
    <source>
        <dbReference type="PROSITE" id="PS50972"/>
    </source>
</evidence>
<evidence type="ECO:0000256" key="2">
    <source>
        <dbReference type="ARBA" id="ARBA00001946"/>
    </source>
</evidence>
<dbReference type="EMBL" id="MHTY01000025">
    <property type="protein sequence ID" value="OHA68474.1"/>
    <property type="molecule type" value="Genomic_DNA"/>
</dbReference>
<dbReference type="CDD" id="cd00739">
    <property type="entry name" value="DHPS"/>
    <property type="match status" value="1"/>
</dbReference>
<gene>
    <name evidence="14" type="ORF">A3J68_01600</name>
</gene>
<dbReference type="GO" id="GO:0046654">
    <property type="term" value="P:tetrahydrofolate biosynthetic process"/>
    <property type="evidence" value="ECO:0007669"/>
    <property type="project" value="UniProtKB-UniPathway"/>
</dbReference>
<comment type="caution">
    <text evidence="14">The sequence shown here is derived from an EMBL/GenBank/DDBJ whole genome shotgun (WGS) entry which is preliminary data.</text>
</comment>
<evidence type="ECO:0000256" key="6">
    <source>
        <dbReference type="ARBA" id="ARBA00016919"/>
    </source>
</evidence>
<dbReference type="GO" id="GO:0005829">
    <property type="term" value="C:cytosol"/>
    <property type="evidence" value="ECO:0007669"/>
    <property type="project" value="TreeGrafter"/>
</dbReference>
<dbReference type="AlphaFoldDB" id="A0A1G2R6K5"/>
<dbReference type="Proteomes" id="UP000178529">
    <property type="component" value="Unassembled WGS sequence"/>
</dbReference>
<keyword evidence="7 12" id="KW-0808">Transferase</keyword>
<reference evidence="14 15" key="1">
    <citation type="journal article" date="2016" name="Nat. Commun.">
        <title>Thousands of microbial genomes shed light on interconnected biogeochemical processes in an aquifer system.</title>
        <authorList>
            <person name="Anantharaman K."/>
            <person name="Brown C.T."/>
            <person name="Hug L.A."/>
            <person name="Sharon I."/>
            <person name="Castelle C.J."/>
            <person name="Probst A.J."/>
            <person name="Thomas B.C."/>
            <person name="Singh A."/>
            <person name="Wilkins M.J."/>
            <person name="Karaoz U."/>
            <person name="Brodie E.L."/>
            <person name="Williams K.H."/>
            <person name="Hubbard S.S."/>
            <person name="Banfield J.F."/>
        </authorList>
    </citation>
    <scope>NUCLEOTIDE SEQUENCE [LARGE SCALE GENOMIC DNA]</scope>
</reference>
<dbReference type="Pfam" id="PF00809">
    <property type="entry name" value="Pterin_bind"/>
    <property type="match status" value="1"/>
</dbReference>
<evidence type="ECO:0000313" key="15">
    <source>
        <dbReference type="Proteomes" id="UP000178529"/>
    </source>
</evidence>
<evidence type="ECO:0000256" key="11">
    <source>
        <dbReference type="ARBA" id="ARBA00030193"/>
    </source>
</evidence>
<dbReference type="GO" id="GO:0046656">
    <property type="term" value="P:folic acid biosynthetic process"/>
    <property type="evidence" value="ECO:0007669"/>
    <property type="project" value="UniProtKB-KW"/>
</dbReference>
<proteinExistence type="inferred from homology"/>
<dbReference type="SUPFAM" id="SSF51717">
    <property type="entry name" value="Dihydropteroate synthetase-like"/>
    <property type="match status" value="1"/>
</dbReference>
<evidence type="ECO:0000256" key="7">
    <source>
        <dbReference type="ARBA" id="ARBA00022679"/>
    </source>
</evidence>
<dbReference type="FunFam" id="3.20.20.20:FF:000006">
    <property type="entry name" value="Dihydropteroate synthase"/>
    <property type="match status" value="1"/>
</dbReference>